<evidence type="ECO:0000256" key="6">
    <source>
        <dbReference type="ARBA" id="ARBA00022989"/>
    </source>
</evidence>
<dbReference type="InParanoid" id="G0NSA5"/>
<organism evidence="13">
    <name type="scientific">Caenorhabditis brenneri</name>
    <name type="common">Nematode worm</name>
    <dbReference type="NCBI Taxonomy" id="135651"/>
    <lineage>
        <taxon>Eukaryota</taxon>
        <taxon>Metazoa</taxon>
        <taxon>Ecdysozoa</taxon>
        <taxon>Nematoda</taxon>
        <taxon>Chromadorea</taxon>
        <taxon>Rhabditida</taxon>
        <taxon>Rhabditina</taxon>
        <taxon>Rhabditomorpha</taxon>
        <taxon>Rhabditoidea</taxon>
        <taxon>Rhabditidae</taxon>
        <taxon>Peloderinae</taxon>
        <taxon>Caenorhabditis</taxon>
    </lineage>
</organism>
<dbReference type="PANTHER" id="PTHR24223">
    <property type="entry name" value="ATP-BINDING CASSETTE SUB-FAMILY C"/>
    <property type="match status" value="1"/>
</dbReference>
<dbReference type="PANTHER" id="PTHR24223:SF415">
    <property type="entry name" value="FI20190P1"/>
    <property type="match status" value="1"/>
</dbReference>
<dbReference type="STRING" id="135651.G0NSA5"/>
<evidence type="ECO:0000256" key="1">
    <source>
        <dbReference type="ARBA" id="ARBA00004141"/>
    </source>
</evidence>
<dbReference type="Gene3D" id="1.20.1560.10">
    <property type="entry name" value="ABC transporter type 1, transmembrane domain"/>
    <property type="match status" value="2"/>
</dbReference>
<keyword evidence="13" id="KW-1185">Reference proteome</keyword>
<feature type="compositionally biased region" description="Basic and acidic residues" evidence="8">
    <location>
        <begin position="822"/>
        <end position="851"/>
    </location>
</feature>
<feature type="domain" description="ABC transmembrane type-1" evidence="11">
    <location>
        <begin position="259"/>
        <end position="542"/>
    </location>
</feature>
<feature type="transmembrane region" description="Helical" evidence="9">
    <location>
        <begin position="867"/>
        <end position="893"/>
    </location>
</feature>
<dbReference type="PROSITE" id="PS50893">
    <property type="entry name" value="ABC_TRANSPORTER_2"/>
    <property type="match status" value="2"/>
</dbReference>
<dbReference type="GO" id="GO:0140359">
    <property type="term" value="F:ABC-type transporter activity"/>
    <property type="evidence" value="ECO:0007669"/>
    <property type="project" value="InterPro"/>
</dbReference>
<dbReference type="FunFam" id="3.40.50.300:FF:001847">
    <property type="entry name" value="ABC transporter, putative"/>
    <property type="match status" value="1"/>
</dbReference>
<dbReference type="PROSITE" id="PS50929">
    <property type="entry name" value="ABC_TM1F"/>
    <property type="match status" value="2"/>
</dbReference>
<dbReference type="InterPro" id="IPR003593">
    <property type="entry name" value="AAA+_ATPase"/>
</dbReference>
<name>G0NSA5_CAEBE</name>
<dbReference type="InterPro" id="IPR017871">
    <property type="entry name" value="ABC_transporter-like_CS"/>
</dbReference>
<feature type="compositionally biased region" description="Acidic residues" evidence="8">
    <location>
        <begin position="801"/>
        <end position="812"/>
    </location>
</feature>
<feature type="transmembrane region" description="Helical" evidence="9">
    <location>
        <begin position="24"/>
        <end position="44"/>
    </location>
</feature>
<dbReference type="GO" id="GO:0016020">
    <property type="term" value="C:membrane"/>
    <property type="evidence" value="ECO:0007669"/>
    <property type="project" value="UniProtKB-SubCell"/>
</dbReference>
<keyword evidence="3 9" id="KW-0812">Transmembrane</keyword>
<feature type="domain" description="ABC transporter" evidence="10">
    <location>
        <begin position="571"/>
        <end position="796"/>
    </location>
</feature>
<dbReference type="GO" id="GO:0005524">
    <property type="term" value="F:ATP binding"/>
    <property type="evidence" value="ECO:0007669"/>
    <property type="project" value="UniProtKB-KW"/>
</dbReference>
<dbReference type="CDD" id="cd18603">
    <property type="entry name" value="ABC_6TM_MRP1_2_3_6_D2_like"/>
    <property type="match status" value="1"/>
</dbReference>
<dbReference type="PROSITE" id="PS00211">
    <property type="entry name" value="ABC_TRANSPORTER_1"/>
    <property type="match status" value="2"/>
</dbReference>
<evidence type="ECO:0000259" key="10">
    <source>
        <dbReference type="PROSITE" id="PS50893"/>
    </source>
</evidence>
<keyword evidence="4" id="KW-0547">Nucleotide-binding</keyword>
<dbReference type="eggNOG" id="KOG0054">
    <property type="taxonomic scope" value="Eukaryota"/>
</dbReference>
<evidence type="ECO:0000313" key="13">
    <source>
        <dbReference type="Proteomes" id="UP000008068"/>
    </source>
</evidence>
<evidence type="ECO:0000313" key="12">
    <source>
        <dbReference type="EMBL" id="EGT36699.1"/>
    </source>
</evidence>
<evidence type="ECO:0000256" key="5">
    <source>
        <dbReference type="ARBA" id="ARBA00022840"/>
    </source>
</evidence>
<dbReference type="CDD" id="cd03250">
    <property type="entry name" value="ABCC_MRP_domain1"/>
    <property type="match status" value="1"/>
</dbReference>
<reference evidence="13" key="1">
    <citation type="submission" date="2011-07" db="EMBL/GenBank/DDBJ databases">
        <authorList>
            <consortium name="Caenorhabditis brenneri Sequencing and Analysis Consortium"/>
            <person name="Wilson R.K."/>
        </authorList>
    </citation>
    <scope>NUCLEOTIDE SEQUENCE [LARGE SCALE GENOMIC DNA]</scope>
    <source>
        <strain evidence="13">PB2801</strain>
    </source>
</reference>
<dbReference type="Pfam" id="PF00005">
    <property type="entry name" value="ABC_tran"/>
    <property type="match status" value="2"/>
</dbReference>
<dbReference type="SUPFAM" id="SSF52540">
    <property type="entry name" value="P-loop containing nucleoside triphosphate hydrolases"/>
    <property type="match status" value="2"/>
</dbReference>
<dbReference type="InterPro" id="IPR003439">
    <property type="entry name" value="ABC_transporter-like_ATP-bd"/>
</dbReference>
<feature type="transmembrane region" description="Helical" evidence="9">
    <location>
        <begin position="118"/>
        <end position="138"/>
    </location>
</feature>
<dbReference type="OMA" id="FAIECIQ"/>
<dbReference type="FunCoup" id="G0NSA5">
    <property type="interactions" value="2"/>
</dbReference>
<accession>G0NSA5</accession>
<feature type="transmembrane region" description="Helical" evidence="9">
    <location>
        <begin position="56"/>
        <end position="79"/>
    </location>
</feature>
<dbReference type="InterPro" id="IPR050173">
    <property type="entry name" value="ABC_transporter_C-like"/>
</dbReference>
<dbReference type="FunFam" id="3.40.50.300:FF:000838">
    <property type="entry name" value="ABC multidrug transporter (Eurofung)"/>
    <property type="match status" value="1"/>
</dbReference>
<dbReference type="InterPro" id="IPR027417">
    <property type="entry name" value="P-loop_NTPase"/>
</dbReference>
<dbReference type="GO" id="GO:0016887">
    <property type="term" value="F:ATP hydrolysis activity"/>
    <property type="evidence" value="ECO:0007669"/>
    <property type="project" value="InterPro"/>
</dbReference>
<dbReference type="SMART" id="SM00382">
    <property type="entry name" value="AAA"/>
    <property type="match status" value="2"/>
</dbReference>
<keyword evidence="7 9" id="KW-0472">Membrane</keyword>
<evidence type="ECO:0000256" key="7">
    <source>
        <dbReference type="ARBA" id="ARBA00023136"/>
    </source>
</evidence>
<dbReference type="SUPFAM" id="SSF90123">
    <property type="entry name" value="ABC transporter transmembrane region"/>
    <property type="match status" value="2"/>
</dbReference>
<evidence type="ECO:0000256" key="9">
    <source>
        <dbReference type="SAM" id="Phobius"/>
    </source>
</evidence>
<dbReference type="Pfam" id="PF00664">
    <property type="entry name" value="ABC_membrane"/>
    <property type="match status" value="2"/>
</dbReference>
<dbReference type="HOGENOM" id="CLU_000604_27_3_1"/>
<feature type="transmembrane region" description="Helical" evidence="9">
    <location>
        <begin position="85"/>
        <end position="106"/>
    </location>
</feature>
<feature type="domain" description="ABC transmembrane type-1" evidence="11">
    <location>
        <begin position="881"/>
        <end position="1171"/>
    </location>
</feature>
<dbReference type="CDD" id="cd18595">
    <property type="entry name" value="ABC_6TM_MRP1_2_3_6_D1_like"/>
    <property type="match status" value="1"/>
</dbReference>
<keyword evidence="6 9" id="KW-1133">Transmembrane helix</keyword>
<feature type="transmembrane region" description="Helical" evidence="9">
    <location>
        <begin position="386"/>
        <end position="415"/>
    </location>
</feature>
<dbReference type="InterPro" id="IPR011527">
    <property type="entry name" value="ABC1_TM_dom"/>
</dbReference>
<evidence type="ECO:0000256" key="4">
    <source>
        <dbReference type="ARBA" id="ARBA00022741"/>
    </source>
</evidence>
<evidence type="ECO:0000259" key="11">
    <source>
        <dbReference type="PROSITE" id="PS50929"/>
    </source>
</evidence>
<gene>
    <name evidence="12" type="ORF">CAEBREN_10730</name>
</gene>
<evidence type="ECO:0000256" key="3">
    <source>
        <dbReference type="ARBA" id="ARBA00022692"/>
    </source>
</evidence>
<dbReference type="InterPro" id="IPR036640">
    <property type="entry name" value="ABC1_TM_sf"/>
</dbReference>
<proteinExistence type="predicted"/>
<dbReference type="OrthoDB" id="6500128at2759"/>
<feature type="domain" description="ABC transporter" evidence="10">
    <location>
        <begin position="1209"/>
        <end position="1443"/>
    </location>
</feature>
<dbReference type="Proteomes" id="UP000008068">
    <property type="component" value="Unassembled WGS sequence"/>
</dbReference>
<keyword evidence="5" id="KW-0067">ATP-binding</keyword>
<evidence type="ECO:0000256" key="8">
    <source>
        <dbReference type="SAM" id="MobiDB-lite"/>
    </source>
</evidence>
<sequence length="1449" mass="163420">MMSYQEQCFGDGFKEPYCLLFRDGIAAIPLLVFWILIPVYARIVRNNEPELRAPKYFWAHLIFQVLLLVDNAVFGALYFNQSDHFLPLLRFFQVLSYANCCIWFSLLSKRLHSIHPSFCVIFVVLVLLKAVQVLVLAFEGTVDAGVIAEFVLLMAETALLSNSTKRLGENEEKTKLTPEEKSNFLSKVFFCWLNPLIRIGAKGSLTNENLHNLNQNATSEWLYTRWREEFKKAKEKNHGTPRETSIVWPFIRIQRSTIITLTLARLTADIVHYLNPILLKQLIDYVSLHDQPLSFGIAIACIMFLSSTTRSLLQNYQIAGMCRQAVYYQTVLSNAILHKILRLSPSARSHRTAGEILNHAAVDIEIIVHSVPYLQNMWSVPFQVTLAMTMLAITLGWAAMAGVIIMILFIPLNLFTSRFIKLSQQKQMKIKDERTKLSNEMLNGIKVVKLYAWEESFEEQINKLRAKEVKMLRNVCILSRIVDVANAASPFLVAIGSFTCYVLWSPDENGLTPSVAFVALVIFNQLRQPMRMVANLINTLVQARVSNKRLRQFLNDEEMENKTEVALGNAIVFKNATLNWRGPQNPPVLKDLTATIKPGQLIAIVGSVGGGKSSLLSAVLDEMVLLDGRVKVGGSIAYVPQHSWIFNKTIKENIMFGNEYSKYFYEQVVGSCQLRPDFRHFQQGEETMVGENGITLSGGQKARISLARAVYQDKDIYLLDDPLSAVDAHVGRALFDKVIGPEGLLRSKTRVLVTHNLQYTKFVDSIYVIEDGQIVQHGRFEDIAHLDGPFGRLWSECENSEEPEEVDDEVLEDVTPPEVIEQEEKSKKIDRTNSHFSEKSEKPNKPEKQENQENVQLGRVKRSVYKLYIKTMGIFNSSAFLIFFVSHFTVMIMRSLWLSDWSNENAEIKKSGGAYLNATGGGMFSVETRLIVYAGFGALEMLLLALAFTVLTIGSLRASYGLHAPLIHALLRAPISFFDTTPIGRIINRLSRDLDVIDKLQDNIRMCTQTLLNACMILVLISISTPIFLVCAAPIILVYYFVMIFYIPTSRQLKRLESANRSPILSTIAESIHGASSIRAFDKTERTTTALSTNVDKFAQCRYLSHMSNRWLATRLELLGNTTVLFASLSATLSTKYFGLTPGMAGLSVSYALTITEVLNICVRSVSEIESNIVSVERVNEYQELESEAPWEIEGSLENEEKWPTKGKIELNGFSMRYRKNLPLVLKNIDLKIEGGERIGVIGRTGSGKSSLTMALYRMIEAESGSIKIDDIEIDTIGLHQLRSKLIIIPQEPVVFSGTLRFNLDPFHQYSDEQIWTCLDICQLKQFAQDDEKTLDRYIAEGGKNMSVGERQLLCLCRALLRGARIVILDEATASVDTVTDGIVQRAIRQHFPQSTTISIAHRLDTIVDSDRIVVLDAGRVAEFDTPSNLLLNPDSLYSQLLNENNRKQ</sequence>
<keyword evidence="2" id="KW-0813">Transport</keyword>
<comment type="subcellular location">
    <subcellularLocation>
        <location evidence="1">Membrane</location>
        <topology evidence="1">Multi-pass membrane protein</topology>
    </subcellularLocation>
</comment>
<feature type="transmembrane region" description="Helical" evidence="9">
    <location>
        <begin position="930"/>
        <end position="953"/>
    </location>
</feature>
<dbReference type="FunFam" id="1.20.1560.10:FF:000081">
    <property type="entry name" value="Protein CBG24505"/>
    <property type="match status" value="1"/>
</dbReference>
<feature type="transmembrane region" description="Helical" evidence="9">
    <location>
        <begin position="1014"/>
        <end position="1047"/>
    </location>
</feature>
<dbReference type="CDD" id="cd03244">
    <property type="entry name" value="ABCC_MRP_domain2"/>
    <property type="match status" value="1"/>
</dbReference>
<dbReference type="Gene3D" id="3.40.50.300">
    <property type="entry name" value="P-loop containing nucleotide triphosphate hydrolases"/>
    <property type="match status" value="2"/>
</dbReference>
<dbReference type="EMBL" id="GL379937">
    <property type="protein sequence ID" value="EGT36699.1"/>
    <property type="molecule type" value="Genomic_DNA"/>
</dbReference>
<protein>
    <submittedName>
        <fullName evidence="12">Uncharacterized protein</fullName>
    </submittedName>
</protein>
<feature type="region of interest" description="Disordered" evidence="8">
    <location>
        <begin position="801"/>
        <end position="854"/>
    </location>
</feature>
<evidence type="ECO:0000256" key="2">
    <source>
        <dbReference type="ARBA" id="ARBA00022448"/>
    </source>
</evidence>
<dbReference type="FunFam" id="1.20.1560.10:FF:000010">
    <property type="entry name" value="Multidrug resistance-associated ABC transporter"/>
    <property type="match status" value="1"/>
</dbReference>